<name>A0A2Z4YJW3_RHILE</name>
<dbReference type="RefSeq" id="WP_162710319.1">
    <property type="nucleotide sequence ID" value="NZ_CP030760.1"/>
</dbReference>
<evidence type="ECO:0000313" key="1">
    <source>
        <dbReference type="EMBL" id="AXA41720.1"/>
    </source>
</evidence>
<dbReference type="InterPro" id="IPR004155">
    <property type="entry name" value="PBS_lyase_HEAT"/>
</dbReference>
<dbReference type="SMART" id="SM00567">
    <property type="entry name" value="EZ_HEAT"/>
    <property type="match status" value="2"/>
</dbReference>
<dbReference type="AlphaFoldDB" id="A0A2Z4YJW3"/>
<reference evidence="1 2" key="1">
    <citation type="submission" date="2018-07" db="EMBL/GenBank/DDBJ databases">
        <title>Rhizobium leguminosarum strain:ATCC 14479 Genome sequencing and assembly.</title>
        <authorList>
            <person name="Chakraborty R."/>
        </authorList>
    </citation>
    <scope>NUCLEOTIDE SEQUENCE [LARGE SCALE GENOMIC DNA]</scope>
    <source>
        <strain evidence="1 2">ATCC 14479</strain>
    </source>
</reference>
<proteinExistence type="predicted"/>
<dbReference type="SUPFAM" id="SSF48371">
    <property type="entry name" value="ARM repeat"/>
    <property type="match status" value="1"/>
</dbReference>
<dbReference type="Gene3D" id="1.25.10.10">
    <property type="entry name" value="Leucine-rich Repeat Variant"/>
    <property type="match status" value="1"/>
</dbReference>
<dbReference type="EMBL" id="CP030760">
    <property type="protein sequence ID" value="AXA41720.1"/>
    <property type="molecule type" value="Genomic_DNA"/>
</dbReference>
<evidence type="ECO:0000313" key="2">
    <source>
        <dbReference type="Proteomes" id="UP000251166"/>
    </source>
</evidence>
<sequence>MRLYLEEIISRMCLKEPGVSSADSKSWHAYREAERLSDAEVIQEICHYLEKKRNAPQRSSAYFILGKVGKNLANAEATQLLLMCISTEVDKYALSTALDMISELALKADEDISVIINLLQDRRWLVRHAAIRALKSSKSAQAEKELIALLGETNDVYDKIYCHVTLGVIGTAQALPAIQINTKSRKPDLKVSAVHAIESIKARIDALKVVPI</sequence>
<dbReference type="InterPro" id="IPR016024">
    <property type="entry name" value="ARM-type_fold"/>
</dbReference>
<accession>A0A2Z4YJW3</accession>
<organism evidence="1 2">
    <name type="scientific">Rhizobium leguminosarum</name>
    <dbReference type="NCBI Taxonomy" id="384"/>
    <lineage>
        <taxon>Bacteria</taxon>
        <taxon>Pseudomonadati</taxon>
        <taxon>Pseudomonadota</taxon>
        <taxon>Alphaproteobacteria</taxon>
        <taxon>Hyphomicrobiales</taxon>
        <taxon>Rhizobiaceae</taxon>
        <taxon>Rhizobium/Agrobacterium group</taxon>
        <taxon>Rhizobium</taxon>
    </lineage>
</organism>
<dbReference type="InterPro" id="IPR011989">
    <property type="entry name" value="ARM-like"/>
</dbReference>
<dbReference type="Proteomes" id="UP000251166">
    <property type="component" value="Chromosome"/>
</dbReference>
<protein>
    <submittedName>
        <fullName evidence="1">HEAT repeats family protein</fullName>
    </submittedName>
</protein>
<gene>
    <name evidence="1" type="ORF">DLJ82_4157</name>
</gene>